<gene>
    <name evidence="2" type="ORF">G7Y29_07380</name>
</gene>
<organism evidence="2 3">
    <name type="scientific">Corynebacterium qintianiae</name>
    <dbReference type="NCBI Taxonomy" id="2709392"/>
    <lineage>
        <taxon>Bacteria</taxon>
        <taxon>Bacillati</taxon>
        <taxon>Actinomycetota</taxon>
        <taxon>Actinomycetes</taxon>
        <taxon>Mycobacteriales</taxon>
        <taxon>Corynebacteriaceae</taxon>
        <taxon>Corynebacterium</taxon>
    </lineage>
</organism>
<reference evidence="2 3" key="1">
    <citation type="submission" date="2020-11" db="EMBL/GenBank/DDBJ databases">
        <title>Corynebacterium sp. MC1420.</title>
        <authorList>
            <person name="Zhou J."/>
        </authorList>
    </citation>
    <scope>NUCLEOTIDE SEQUENCE [LARGE SCALE GENOMIC DNA]</scope>
    <source>
        <strain evidence="2 3">MC1420</strain>
    </source>
</reference>
<evidence type="ECO:0000313" key="2">
    <source>
        <dbReference type="EMBL" id="QPK82697.1"/>
    </source>
</evidence>
<feature type="transmembrane region" description="Helical" evidence="1">
    <location>
        <begin position="5"/>
        <end position="22"/>
    </location>
</feature>
<evidence type="ECO:0000256" key="1">
    <source>
        <dbReference type="SAM" id="Phobius"/>
    </source>
</evidence>
<feature type="transmembrane region" description="Helical" evidence="1">
    <location>
        <begin position="28"/>
        <end position="46"/>
    </location>
</feature>
<dbReference type="KEGG" id="cqn:G7Y29_07380"/>
<keyword evidence="1" id="KW-1133">Transmembrane helix</keyword>
<evidence type="ECO:0000313" key="3">
    <source>
        <dbReference type="Proteomes" id="UP000594586"/>
    </source>
</evidence>
<dbReference type="RefSeq" id="WP_165002652.1">
    <property type="nucleotide sequence ID" value="NZ_CP064955.1"/>
</dbReference>
<keyword evidence="3" id="KW-1185">Reference proteome</keyword>
<dbReference type="EMBL" id="CP064955">
    <property type="protein sequence ID" value="QPK82697.1"/>
    <property type="molecule type" value="Genomic_DNA"/>
</dbReference>
<sequence>MDRDLLTRVALCCVLVAAVLIASQTGRFMNVVAPLAVVGVAVVMFWPRHRGGHDAAPADPIDRNDRA</sequence>
<dbReference type="Proteomes" id="UP000594586">
    <property type="component" value="Chromosome"/>
</dbReference>
<keyword evidence="1" id="KW-0812">Transmembrane</keyword>
<name>A0A7T0PFC3_9CORY</name>
<protein>
    <submittedName>
        <fullName evidence="2">Uncharacterized protein</fullName>
    </submittedName>
</protein>
<dbReference type="AlphaFoldDB" id="A0A7T0PFC3"/>
<keyword evidence="1" id="KW-0472">Membrane</keyword>
<accession>A0A7T0PFC3</accession>
<proteinExistence type="predicted"/>